<dbReference type="InterPro" id="IPR015315">
    <property type="entry name" value="DUF1963"/>
</dbReference>
<dbReference type="EMBL" id="BAABDK010000001">
    <property type="protein sequence ID" value="GAA4023445.1"/>
    <property type="molecule type" value="Genomic_DNA"/>
</dbReference>
<evidence type="ECO:0008006" key="3">
    <source>
        <dbReference type="Google" id="ProtNLM"/>
    </source>
</evidence>
<proteinExistence type="predicted"/>
<keyword evidence="2" id="KW-1185">Reference proteome</keyword>
<sequence length="232" mass="26455">MNRLEAEFNIIRLIPDSIRYYPASVKIPRILKQDNFIKHTKMDITLGKSRVGGPIIDLPNGVEYPPDLYFACQLDLAQVSPFDTTGLLPKSGQLLFFTDLDKGKVIYSDSANIDLIRTIKEHEEPFYDGRIIANCSNESETLAERFDPSLIEDEGDTGWDYFTGSEKSKVFGIYTHCQLEQEEIEEITFSSKIILLQIGEDFTEEGVLSVLIEREDLQNLVFDHCQFAWGQS</sequence>
<evidence type="ECO:0000313" key="1">
    <source>
        <dbReference type="EMBL" id="GAA4023445.1"/>
    </source>
</evidence>
<reference evidence="2" key="1">
    <citation type="journal article" date="2019" name="Int. J. Syst. Evol. Microbiol.">
        <title>The Global Catalogue of Microorganisms (GCM) 10K type strain sequencing project: providing services to taxonomists for standard genome sequencing and annotation.</title>
        <authorList>
            <consortium name="The Broad Institute Genomics Platform"/>
            <consortium name="The Broad Institute Genome Sequencing Center for Infectious Disease"/>
            <person name="Wu L."/>
            <person name="Ma J."/>
        </authorList>
    </citation>
    <scope>NUCLEOTIDE SEQUENCE [LARGE SCALE GENOMIC DNA]</scope>
    <source>
        <strain evidence="2">JCM 17225</strain>
    </source>
</reference>
<dbReference type="Gene3D" id="2.30.320.10">
    <property type="entry name" value="YwqG-like"/>
    <property type="match status" value="1"/>
</dbReference>
<gene>
    <name evidence="1" type="ORF">GCM10022409_04120</name>
</gene>
<accession>A0ABP7TAW1</accession>
<dbReference type="RefSeq" id="WP_345049695.1">
    <property type="nucleotide sequence ID" value="NZ_BAABDK010000001.1"/>
</dbReference>
<dbReference type="InterPro" id="IPR035948">
    <property type="entry name" value="YwqG-like_sf"/>
</dbReference>
<name>A0ABP7TAW1_9BACT</name>
<dbReference type="Proteomes" id="UP001501469">
    <property type="component" value="Unassembled WGS sequence"/>
</dbReference>
<protein>
    <recommendedName>
        <fullName evidence="3">DUF1963 domain-containing protein</fullName>
    </recommendedName>
</protein>
<dbReference type="SUPFAM" id="SSF103032">
    <property type="entry name" value="Hypothetical protein YwqG"/>
    <property type="match status" value="1"/>
</dbReference>
<organism evidence="1 2">
    <name type="scientific">Hymenobacter glaciei</name>
    <dbReference type="NCBI Taxonomy" id="877209"/>
    <lineage>
        <taxon>Bacteria</taxon>
        <taxon>Pseudomonadati</taxon>
        <taxon>Bacteroidota</taxon>
        <taxon>Cytophagia</taxon>
        <taxon>Cytophagales</taxon>
        <taxon>Hymenobacteraceae</taxon>
        <taxon>Hymenobacter</taxon>
    </lineage>
</organism>
<dbReference type="Pfam" id="PF09234">
    <property type="entry name" value="DUF1963"/>
    <property type="match status" value="1"/>
</dbReference>
<evidence type="ECO:0000313" key="2">
    <source>
        <dbReference type="Proteomes" id="UP001501469"/>
    </source>
</evidence>
<comment type="caution">
    <text evidence="1">The sequence shown here is derived from an EMBL/GenBank/DDBJ whole genome shotgun (WGS) entry which is preliminary data.</text>
</comment>